<evidence type="ECO:0000313" key="2">
    <source>
        <dbReference type="Proteomes" id="UP001589532"/>
    </source>
</evidence>
<protein>
    <submittedName>
        <fullName evidence="1">Uncharacterized protein</fullName>
    </submittedName>
</protein>
<keyword evidence="2" id="KW-1185">Reference proteome</keyword>
<organism evidence="1 2">
    <name type="scientific">Nonomuraea helvata</name>
    <dbReference type="NCBI Taxonomy" id="37484"/>
    <lineage>
        <taxon>Bacteria</taxon>
        <taxon>Bacillati</taxon>
        <taxon>Actinomycetota</taxon>
        <taxon>Actinomycetes</taxon>
        <taxon>Streptosporangiales</taxon>
        <taxon>Streptosporangiaceae</taxon>
        <taxon>Nonomuraea</taxon>
    </lineage>
</organism>
<proteinExistence type="predicted"/>
<dbReference type="RefSeq" id="WP_344988728.1">
    <property type="nucleotide sequence ID" value="NZ_BAAAXV010000002.1"/>
</dbReference>
<name>A0ABV5S1A3_9ACTN</name>
<comment type="caution">
    <text evidence="1">The sequence shown here is derived from an EMBL/GenBank/DDBJ whole genome shotgun (WGS) entry which is preliminary data.</text>
</comment>
<dbReference type="EMBL" id="JBHMBW010000016">
    <property type="protein sequence ID" value="MFB9625455.1"/>
    <property type="molecule type" value="Genomic_DNA"/>
</dbReference>
<sequence>MTTSDPPEISRVSALLVSVGGALMQAGVLKAASCGGAASYSEVGAGGNRDWILSQLTKLPYTSFGVADSTRYASGLQ</sequence>
<gene>
    <name evidence="1" type="ORF">ACFFSA_20405</name>
</gene>
<evidence type="ECO:0000313" key="1">
    <source>
        <dbReference type="EMBL" id="MFB9625455.1"/>
    </source>
</evidence>
<accession>A0ABV5S1A3</accession>
<dbReference type="Proteomes" id="UP001589532">
    <property type="component" value="Unassembled WGS sequence"/>
</dbReference>
<reference evidence="1 2" key="1">
    <citation type="submission" date="2024-09" db="EMBL/GenBank/DDBJ databases">
        <authorList>
            <person name="Sun Q."/>
            <person name="Mori K."/>
        </authorList>
    </citation>
    <scope>NUCLEOTIDE SEQUENCE [LARGE SCALE GENOMIC DNA]</scope>
    <source>
        <strain evidence="1 2">JCM 3143</strain>
    </source>
</reference>